<keyword evidence="2" id="KW-0012">Acyltransferase</keyword>
<dbReference type="RefSeq" id="WP_126703746.1">
    <property type="nucleotide sequence ID" value="NZ_CP034593.1"/>
</dbReference>
<dbReference type="Gene3D" id="3.40.630.30">
    <property type="match status" value="1"/>
</dbReference>
<evidence type="ECO:0000313" key="5">
    <source>
        <dbReference type="Proteomes" id="UP000280344"/>
    </source>
</evidence>
<dbReference type="KEGG" id="flh:EJ997_05920"/>
<dbReference type="PANTHER" id="PTHR43877">
    <property type="entry name" value="AMINOALKYLPHOSPHONATE N-ACETYLTRANSFERASE-RELATED-RELATED"/>
    <property type="match status" value="1"/>
</dbReference>
<dbReference type="InterPro" id="IPR050832">
    <property type="entry name" value="Bact_Acetyltransf"/>
</dbReference>
<dbReference type="AlphaFoldDB" id="A0A3S9PX25"/>
<keyword evidence="5" id="KW-1185">Reference proteome</keyword>
<dbReference type="OrthoDB" id="5243635at2"/>
<dbReference type="InterPro" id="IPR000182">
    <property type="entry name" value="GNAT_dom"/>
</dbReference>
<evidence type="ECO:0000313" key="4">
    <source>
        <dbReference type="EMBL" id="AZQ76940.1"/>
    </source>
</evidence>
<evidence type="ECO:0000256" key="1">
    <source>
        <dbReference type="ARBA" id="ARBA00022679"/>
    </source>
</evidence>
<dbReference type="Pfam" id="PF00583">
    <property type="entry name" value="Acetyltransf_1"/>
    <property type="match status" value="1"/>
</dbReference>
<organism evidence="4 5">
    <name type="scientific">Flaviflexus ciconiae</name>
    <dbReference type="NCBI Taxonomy" id="2496867"/>
    <lineage>
        <taxon>Bacteria</taxon>
        <taxon>Bacillati</taxon>
        <taxon>Actinomycetota</taxon>
        <taxon>Actinomycetes</taxon>
        <taxon>Actinomycetales</taxon>
        <taxon>Actinomycetaceae</taxon>
        <taxon>Flaviflexus</taxon>
    </lineage>
</organism>
<protein>
    <submittedName>
        <fullName evidence="4">GNAT family N-acetyltransferase</fullName>
    </submittedName>
</protein>
<dbReference type="InterPro" id="IPR016181">
    <property type="entry name" value="Acyl_CoA_acyltransferase"/>
</dbReference>
<proteinExistence type="predicted"/>
<keyword evidence="1 4" id="KW-0808">Transferase</keyword>
<dbReference type="CDD" id="cd04301">
    <property type="entry name" value="NAT_SF"/>
    <property type="match status" value="1"/>
</dbReference>
<dbReference type="PROSITE" id="PS51186">
    <property type="entry name" value="GNAT"/>
    <property type="match status" value="1"/>
</dbReference>
<gene>
    <name evidence="4" type="ORF">EJ997_05920</name>
</gene>
<dbReference type="GO" id="GO:0016747">
    <property type="term" value="F:acyltransferase activity, transferring groups other than amino-acyl groups"/>
    <property type="evidence" value="ECO:0007669"/>
    <property type="project" value="InterPro"/>
</dbReference>
<feature type="domain" description="N-acetyltransferase" evidence="3">
    <location>
        <begin position="4"/>
        <end position="159"/>
    </location>
</feature>
<sequence length="159" mass="17659">MRSLGIRAATVLDVEDMATLHATCWDETYRGKLPDSLIDSKRDRMLEIYPKALAEPDGVSYWVALWEGKMVGLASARALGPGHARLLEVGALYILDEYKRRGIGTALLNYAIGSAPCQLWVLDGNDEAIEFYRQQGFEMTGETQSPDIFEGATESLMVR</sequence>
<accession>A0A3S9PX25</accession>
<name>A0A3S9PX25_9ACTO</name>
<dbReference type="SUPFAM" id="SSF55729">
    <property type="entry name" value="Acyl-CoA N-acyltransferases (Nat)"/>
    <property type="match status" value="1"/>
</dbReference>
<evidence type="ECO:0000259" key="3">
    <source>
        <dbReference type="PROSITE" id="PS51186"/>
    </source>
</evidence>
<dbReference type="EMBL" id="CP034593">
    <property type="protein sequence ID" value="AZQ76940.1"/>
    <property type="molecule type" value="Genomic_DNA"/>
</dbReference>
<reference evidence="4 5" key="1">
    <citation type="submission" date="2018-12" db="EMBL/GenBank/DDBJ databases">
        <title>Complete genome sequence of Flaviflexus sp. H23T48.</title>
        <authorList>
            <person name="Bae J.-W."/>
            <person name="Lee J.-Y."/>
        </authorList>
    </citation>
    <scope>NUCLEOTIDE SEQUENCE [LARGE SCALE GENOMIC DNA]</scope>
    <source>
        <strain evidence="4 5">H23T48</strain>
    </source>
</reference>
<evidence type="ECO:0000256" key="2">
    <source>
        <dbReference type="ARBA" id="ARBA00023315"/>
    </source>
</evidence>
<dbReference type="Proteomes" id="UP000280344">
    <property type="component" value="Chromosome"/>
</dbReference>